<dbReference type="EMBL" id="FWFP01000015">
    <property type="protein sequence ID" value="SLN75220.1"/>
    <property type="molecule type" value="Genomic_DNA"/>
</dbReference>
<dbReference type="Proteomes" id="UP000193778">
    <property type="component" value="Unassembled WGS sequence"/>
</dbReference>
<dbReference type="AlphaFoldDB" id="A0A1X7AC98"/>
<evidence type="ECO:0000313" key="1">
    <source>
        <dbReference type="EMBL" id="SLN75220.1"/>
    </source>
</evidence>
<accession>A0A1X7AC98</accession>
<organism evidence="1 2">
    <name type="scientific">Ruegeria meonggei</name>
    <dbReference type="NCBI Taxonomy" id="1446476"/>
    <lineage>
        <taxon>Bacteria</taxon>
        <taxon>Pseudomonadati</taxon>
        <taxon>Pseudomonadota</taxon>
        <taxon>Alphaproteobacteria</taxon>
        <taxon>Rhodobacterales</taxon>
        <taxon>Roseobacteraceae</taxon>
        <taxon>Ruegeria</taxon>
    </lineage>
</organism>
<protein>
    <submittedName>
        <fullName evidence="1">Uncharacterized protein</fullName>
    </submittedName>
</protein>
<name>A0A1X7AC98_9RHOB</name>
<proteinExistence type="predicted"/>
<gene>
    <name evidence="1" type="ORF">RUM8411_04151</name>
</gene>
<reference evidence="2" key="1">
    <citation type="submission" date="2017-03" db="EMBL/GenBank/DDBJ databases">
        <authorList>
            <person name="Rodrigo-Torres L."/>
            <person name="Arahal R.D."/>
            <person name="Lucena T."/>
        </authorList>
    </citation>
    <scope>NUCLEOTIDE SEQUENCE [LARGE SCALE GENOMIC DNA]</scope>
    <source>
        <strain evidence="2">CECT 8411</strain>
    </source>
</reference>
<evidence type="ECO:0000313" key="2">
    <source>
        <dbReference type="Proteomes" id="UP000193778"/>
    </source>
</evidence>
<keyword evidence="2" id="KW-1185">Reference proteome</keyword>
<sequence>MAVAVKVCILWSGQARWRVIPQTSVDTVPNYLKHFDRLPGLAASYQDCATAFKSAVFISAKQLVHDFEHAAGAIVGQAVVDRLALAARRHQTFQTQA</sequence>